<accession>A0A1I2G003</accession>
<feature type="transmembrane region" description="Helical" evidence="1">
    <location>
        <begin position="209"/>
        <end position="229"/>
    </location>
</feature>
<name>A0A1I2G003_9MICO</name>
<evidence type="ECO:0000313" key="3">
    <source>
        <dbReference type="Proteomes" id="UP000198520"/>
    </source>
</evidence>
<feature type="transmembrane region" description="Helical" evidence="1">
    <location>
        <begin position="61"/>
        <end position="78"/>
    </location>
</feature>
<keyword evidence="3" id="KW-1185">Reference proteome</keyword>
<dbReference type="Gene3D" id="1.20.1260.100">
    <property type="entry name" value="TspO/MBR protein"/>
    <property type="match status" value="1"/>
</dbReference>
<keyword evidence="1" id="KW-0812">Transmembrane</keyword>
<gene>
    <name evidence="2" type="ORF">SAMN04488035_1615</name>
</gene>
<dbReference type="OrthoDB" id="5189031at2"/>
<dbReference type="InterPro" id="IPR038330">
    <property type="entry name" value="TspO/MBR-related_sf"/>
</dbReference>
<feature type="transmembrane region" description="Helical" evidence="1">
    <location>
        <begin position="123"/>
        <end position="142"/>
    </location>
</feature>
<protein>
    <submittedName>
        <fullName evidence="2">TspO and MBR related proteins</fullName>
    </submittedName>
</protein>
<reference evidence="3" key="1">
    <citation type="submission" date="2016-10" db="EMBL/GenBank/DDBJ databases">
        <authorList>
            <person name="Varghese N."/>
            <person name="Submissions S."/>
        </authorList>
    </citation>
    <scope>NUCLEOTIDE SEQUENCE [LARGE SCALE GENOMIC DNA]</scope>
    <source>
        <strain evidence="3">DSM 19083</strain>
    </source>
</reference>
<keyword evidence="1" id="KW-1133">Transmembrane helix</keyword>
<feature type="transmembrane region" description="Helical" evidence="1">
    <location>
        <begin position="31"/>
        <end position="49"/>
    </location>
</feature>
<proteinExistence type="predicted"/>
<evidence type="ECO:0000256" key="1">
    <source>
        <dbReference type="SAM" id="Phobius"/>
    </source>
</evidence>
<dbReference type="Proteomes" id="UP000198520">
    <property type="component" value="Unassembled WGS sequence"/>
</dbReference>
<dbReference type="STRING" id="285351.SAMN04488035_1615"/>
<evidence type="ECO:0000313" key="2">
    <source>
        <dbReference type="EMBL" id="SFF10503.1"/>
    </source>
</evidence>
<feature type="transmembrane region" description="Helical" evidence="1">
    <location>
        <begin position="179"/>
        <end position="197"/>
    </location>
</feature>
<feature type="transmembrane region" description="Helical" evidence="1">
    <location>
        <begin position="154"/>
        <end position="174"/>
    </location>
</feature>
<dbReference type="AlphaFoldDB" id="A0A1I2G003"/>
<sequence length="237" mass="23963">MIGVGVFGGTPIAEAAGGVLASDSTHLAPASGAFSIWTLIYVGLGAYTLWQWWDFDDRRRIAWLVVASQLLNAAWILVVQAGQVWLSVVVIVVLLGVLVALFLRLRATPTRNPIGAAVADGTLGVYLGWVCVATVANVAAALASSGVDAGGNPVPWSVVVLAVAGLVGVALAVVGRGSLVATAAAAAITWGVAWIAVARLQGQPESTTTATAAAAVAGLVALVALVALARRITAPRD</sequence>
<keyword evidence="1" id="KW-0472">Membrane</keyword>
<organism evidence="2 3">
    <name type="scientific">Flavimobilis marinus</name>
    <dbReference type="NCBI Taxonomy" id="285351"/>
    <lineage>
        <taxon>Bacteria</taxon>
        <taxon>Bacillati</taxon>
        <taxon>Actinomycetota</taxon>
        <taxon>Actinomycetes</taxon>
        <taxon>Micrococcales</taxon>
        <taxon>Jonesiaceae</taxon>
        <taxon>Flavimobilis</taxon>
    </lineage>
</organism>
<feature type="transmembrane region" description="Helical" evidence="1">
    <location>
        <begin position="84"/>
        <end position="103"/>
    </location>
</feature>
<dbReference type="RefSeq" id="WP_143073152.1">
    <property type="nucleotide sequence ID" value="NZ_BNAN01000002.1"/>
</dbReference>
<dbReference type="EMBL" id="FONZ01000002">
    <property type="protein sequence ID" value="SFF10503.1"/>
    <property type="molecule type" value="Genomic_DNA"/>
</dbReference>